<dbReference type="AlphaFoldDB" id="A0A372NND3"/>
<dbReference type="Proteomes" id="UP000264217">
    <property type="component" value="Unassembled WGS sequence"/>
</dbReference>
<dbReference type="Pfam" id="PF00072">
    <property type="entry name" value="Response_reg"/>
    <property type="match status" value="1"/>
</dbReference>
<protein>
    <submittedName>
        <fullName evidence="4">Response regulator</fullName>
    </submittedName>
</protein>
<dbReference type="InterPro" id="IPR011006">
    <property type="entry name" value="CheY-like_superfamily"/>
</dbReference>
<dbReference type="PROSITE" id="PS50110">
    <property type="entry name" value="RESPONSE_REGULATORY"/>
    <property type="match status" value="1"/>
</dbReference>
<sequence>MAKKILVIEDDRDIRESVTYMLESDGYEVTASDNSRILRSLPDIAPDLILLDNWLTDWASDASGQQISKELKSDPKTSHIPIIILSAVNNVAEIAEAGLADAYIKKPFDVDELLALVKKYISEAPPAP</sequence>
<comment type="caution">
    <text evidence="4">The sequence shown here is derived from an EMBL/GenBank/DDBJ whole genome shotgun (WGS) entry which is preliminary data.</text>
</comment>
<organism evidence="4 5">
    <name type="scientific">Mucilaginibacter conchicola</name>
    <dbReference type="NCBI Taxonomy" id="2303333"/>
    <lineage>
        <taxon>Bacteria</taxon>
        <taxon>Pseudomonadati</taxon>
        <taxon>Bacteroidota</taxon>
        <taxon>Sphingobacteriia</taxon>
        <taxon>Sphingobacteriales</taxon>
        <taxon>Sphingobacteriaceae</taxon>
        <taxon>Mucilaginibacter</taxon>
    </lineage>
</organism>
<evidence type="ECO:0000313" key="5">
    <source>
        <dbReference type="Proteomes" id="UP000264217"/>
    </source>
</evidence>
<evidence type="ECO:0000259" key="3">
    <source>
        <dbReference type="PROSITE" id="PS50110"/>
    </source>
</evidence>
<reference evidence="4 5" key="1">
    <citation type="submission" date="2018-08" db="EMBL/GenBank/DDBJ databases">
        <title>Mucilaginibacter sp. MYSH2.</title>
        <authorList>
            <person name="Seo T."/>
        </authorList>
    </citation>
    <scope>NUCLEOTIDE SEQUENCE [LARGE SCALE GENOMIC DNA]</scope>
    <source>
        <strain evidence="4 5">MYSH2</strain>
    </source>
</reference>
<dbReference type="PANTHER" id="PTHR44591">
    <property type="entry name" value="STRESS RESPONSE REGULATOR PROTEIN 1"/>
    <property type="match status" value="1"/>
</dbReference>
<keyword evidence="1 2" id="KW-0597">Phosphoprotein</keyword>
<proteinExistence type="predicted"/>
<dbReference type="PANTHER" id="PTHR44591:SF3">
    <property type="entry name" value="RESPONSE REGULATORY DOMAIN-CONTAINING PROTEIN"/>
    <property type="match status" value="1"/>
</dbReference>
<feature type="modified residue" description="4-aspartylphosphate" evidence="2">
    <location>
        <position position="52"/>
    </location>
</feature>
<name>A0A372NND3_9SPHI</name>
<evidence type="ECO:0000256" key="2">
    <source>
        <dbReference type="PROSITE-ProRule" id="PRU00169"/>
    </source>
</evidence>
<evidence type="ECO:0000256" key="1">
    <source>
        <dbReference type="ARBA" id="ARBA00022553"/>
    </source>
</evidence>
<dbReference type="EMBL" id="QWDC01000004">
    <property type="protein sequence ID" value="RFZ90378.1"/>
    <property type="molecule type" value="Genomic_DNA"/>
</dbReference>
<dbReference type="InterPro" id="IPR050595">
    <property type="entry name" value="Bact_response_regulator"/>
</dbReference>
<feature type="domain" description="Response regulatory" evidence="3">
    <location>
        <begin position="4"/>
        <end position="121"/>
    </location>
</feature>
<gene>
    <name evidence="4" type="ORF">D0C36_21540</name>
</gene>
<dbReference type="SMART" id="SM00448">
    <property type="entry name" value="REC"/>
    <property type="match status" value="1"/>
</dbReference>
<dbReference type="RefSeq" id="WP_117393791.1">
    <property type="nucleotide sequence ID" value="NZ_QWDC01000004.1"/>
</dbReference>
<dbReference type="InterPro" id="IPR001789">
    <property type="entry name" value="Sig_transdc_resp-reg_receiver"/>
</dbReference>
<dbReference type="GO" id="GO:0000160">
    <property type="term" value="P:phosphorelay signal transduction system"/>
    <property type="evidence" value="ECO:0007669"/>
    <property type="project" value="InterPro"/>
</dbReference>
<dbReference type="OrthoDB" id="710898at2"/>
<dbReference type="SUPFAM" id="SSF52172">
    <property type="entry name" value="CheY-like"/>
    <property type="match status" value="1"/>
</dbReference>
<keyword evidence="5" id="KW-1185">Reference proteome</keyword>
<dbReference type="Gene3D" id="3.40.50.2300">
    <property type="match status" value="1"/>
</dbReference>
<evidence type="ECO:0000313" key="4">
    <source>
        <dbReference type="EMBL" id="RFZ90378.1"/>
    </source>
</evidence>
<accession>A0A372NND3</accession>